<dbReference type="InterPro" id="IPR036457">
    <property type="entry name" value="PPM-type-like_dom_sf"/>
</dbReference>
<dbReference type="PANTHER" id="PTHR43156:SF2">
    <property type="entry name" value="STAGE II SPORULATION PROTEIN E"/>
    <property type="match status" value="1"/>
</dbReference>
<reference evidence="4 5" key="1">
    <citation type="submission" date="2019-11" db="EMBL/GenBank/DDBJ databases">
        <authorList>
            <person name="Yuan L."/>
        </authorList>
    </citation>
    <scope>NUCLEOTIDE SEQUENCE [LARGE SCALE GENOMIC DNA]</scope>
    <source>
        <strain evidence="4 5">TRM43335</strain>
    </source>
</reference>
<protein>
    <submittedName>
        <fullName evidence="4">SpoIIE family protein phosphatase</fullName>
    </submittedName>
</protein>
<dbReference type="Pfam" id="PF07228">
    <property type="entry name" value="SpoIIE"/>
    <property type="match status" value="1"/>
</dbReference>
<dbReference type="Gene3D" id="3.30.450.40">
    <property type="match status" value="2"/>
</dbReference>
<feature type="domain" description="PPM-type phosphatase" evidence="3">
    <location>
        <begin position="497"/>
        <end position="723"/>
    </location>
</feature>
<dbReference type="Pfam" id="PF13185">
    <property type="entry name" value="GAF_2"/>
    <property type="match status" value="1"/>
</dbReference>
<gene>
    <name evidence="4" type="ORF">F0L17_20350</name>
</gene>
<proteinExistence type="predicted"/>
<dbReference type="PANTHER" id="PTHR43156">
    <property type="entry name" value="STAGE II SPORULATION PROTEIN E-RELATED"/>
    <property type="match status" value="1"/>
</dbReference>
<accession>A0A6G2BGK9</accession>
<dbReference type="InterPro" id="IPR003018">
    <property type="entry name" value="GAF"/>
</dbReference>
<dbReference type="OrthoDB" id="5241041at2"/>
<dbReference type="RefSeq" id="WP_155072182.1">
    <property type="nucleotide sequence ID" value="NZ_WIXO01000001.1"/>
</dbReference>
<evidence type="ECO:0000259" key="2">
    <source>
        <dbReference type="SMART" id="SM00065"/>
    </source>
</evidence>
<feature type="domain" description="GAF" evidence="2">
    <location>
        <begin position="157"/>
        <end position="309"/>
    </location>
</feature>
<dbReference type="Gene3D" id="3.30.450.20">
    <property type="entry name" value="PAS domain"/>
    <property type="match status" value="1"/>
</dbReference>
<dbReference type="Pfam" id="PF01590">
    <property type="entry name" value="GAF"/>
    <property type="match status" value="1"/>
</dbReference>
<dbReference type="SMART" id="SM00065">
    <property type="entry name" value="GAF"/>
    <property type="match status" value="2"/>
</dbReference>
<evidence type="ECO:0000313" key="4">
    <source>
        <dbReference type="EMBL" id="MTE21421.1"/>
    </source>
</evidence>
<dbReference type="InterPro" id="IPR052016">
    <property type="entry name" value="Bact_Sigma-Reg"/>
</dbReference>
<dbReference type="GO" id="GO:0016791">
    <property type="term" value="F:phosphatase activity"/>
    <property type="evidence" value="ECO:0007669"/>
    <property type="project" value="TreeGrafter"/>
</dbReference>
<keyword evidence="5" id="KW-1185">Reference proteome</keyword>
<dbReference type="InterPro" id="IPR029016">
    <property type="entry name" value="GAF-like_dom_sf"/>
</dbReference>
<dbReference type="Proteomes" id="UP000473014">
    <property type="component" value="Unassembled WGS sequence"/>
</dbReference>
<organism evidence="4 5">
    <name type="scientific">Streptomyces taklimakanensis</name>
    <dbReference type="NCBI Taxonomy" id="2569853"/>
    <lineage>
        <taxon>Bacteria</taxon>
        <taxon>Bacillati</taxon>
        <taxon>Actinomycetota</taxon>
        <taxon>Actinomycetes</taxon>
        <taxon>Kitasatosporales</taxon>
        <taxon>Streptomycetaceae</taxon>
        <taxon>Streptomyces</taxon>
    </lineage>
</organism>
<keyword evidence="1" id="KW-0378">Hydrolase</keyword>
<name>A0A6G2BGK9_9ACTN</name>
<evidence type="ECO:0000256" key="1">
    <source>
        <dbReference type="ARBA" id="ARBA00022801"/>
    </source>
</evidence>
<dbReference type="AlphaFoldDB" id="A0A6G2BGK9"/>
<feature type="domain" description="GAF" evidence="2">
    <location>
        <begin position="337"/>
        <end position="479"/>
    </location>
</feature>
<evidence type="ECO:0000259" key="3">
    <source>
        <dbReference type="SMART" id="SM00331"/>
    </source>
</evidence>
<comment type="caution">
    <text evidence="4">The sequence shown here is derived from an EMBL/GenBank/DDBJ whole genome shotgun (WGS) entry which is preliminary data.</text>
</comment>
<dbReference type="SMART" id="SM00331">
    <property type="entry name" value="PP2C_SIG"/>
    <property type="match status" value="1"/>
</dbReference>
<dbReference type="EMBL" id="WIXO01000001">
    <property type="protein sequence ID" value="MTE21421.1"/>
    <property type="molecule type" value="Genomic_DNA"/>
</dbReference>
<dbReference type="InterPro" id="IPR001932">
    <property type="entry name" value="PPM-type_phosphatase-like_dom"/>
</dbReference>
<sequence>MNGQVEQTSVPVAQALGTGAPDPRDAPSAVFAELTGPRHAVATANPAFFRALGRGERHGVPLAALAPELLGQGIVDLLDEVYRTGRPHSARDARVLLGPPGRTIEAYYDFSYEPRRGPGGDVEGVTVLGVETTAVRQARQLAAEQRALLERVAGDAPLEEVLHGMAAAIEALAPGTLVSVLLADDDGTHLRHGAAPSLPEFYNEAVDGIATGEGVGSCGTAAHRRETFVVDDIATHPYWADFREPARRAGLAACWSTPITGTGGRLLGTFALYHRVPLVPREADLALVTAFARTAALAVERHRARRARERAEARERAARQDLTFLLDAGTRIGRDLDLHESLHRLAELSVPALAPASAVDVLVGGRLRRVATARDGAHPRPRAEEGWDPPEREVVDRVMASGTTELARRVPAETAGGWGRGTTGYLCVPLIWRDRAFGTLTLLFTEERPLRSRTVALAEELARRAAVIAHNAQQYTERVELARDLQAGLLPPEAPAIPGAEVAAFHRPAGEGLEVGGDFYDVFRPADDRWAFMIGDVCGRGAPAATVTGLVRHTARAVARLVDAPGRVVEEVNTALLEGVRHGSAFVTLVYGQVTRGPDGPTVELVRAGHVPPLVRRAGRRVEEVGGGGMLLGVVPDPACRPARFTLAPGESVFLVTDGITEARSADGDLFGEERLARALAGAGREDGPGARELLEQVVAAVDRFSGGGVPAEDDRAALVLTAR</sequence>
<evidence type="ECO:0000313" key="5">
    <source>
        <dbReference type="Proteomes" id="UP000473014"/>
    </source>
</evidence>
<dbReference type="Gene3D" id="3.60.40.10">
    <property type="entry name" value="PPM-type phosphatase domain"/>
    <property type="match status" value="1"/>
</dbReference>
<dbReference type="SUPFAM" id="SSF55781">
    <property type="entry name" value="GAF domain-like"/>
    <property type="match status" value="2"/>
</dbReference>